<feature type="transmembrane region" description="Helical" evidence="5">
    <location>
        <begin position="68"/>
        <end position="86"/>
    </location>
</feature>
<keyword evidence="7" id="KW-1185">Reference proteome</keyword>
<evidence type="ECO:0000313" key="7">
    <source>
        <dbReference type="Proteomes" id="UP000028058"/>
    </source>
</evidence>
<keyword evidence="3 5" id="KW-1133">Transmembrane helix</keyword>
<sequence length="151" mass="16013">MSDTQAQQNGTVRGNTAGGARKGRAMAITVMVLRIVFGLFFVFASALPKLIAHPSATEGFDEIGLGDWFMYLTGVLELAGGIALLIPLLSGLAAFSLVALLICAFGITLTVFDGENAASPLLFAIPIAVIAWHQRHTVPELFTRLRSALGR</sequence>
<evidence type="ECO:0000256" key="5">
    <source>
        <dbReference type="SAM" id="Phobius"/>
    </source>
</evidence>
<comment type="subcellular location">
    <subcellularLocation>
        <location evidence="1">Membrane</location>
        <topology evidence="1">Multi-pass membrane protein</topology>
    </subcellularLocation>
</comment>
<dbReference type="EMBL" id="JNAD02000018">
    <property type="protein sequence ID" value="RKM91236.1"/>
    <property type="molecule type" value="Genomic_DNA"/>
</dbReference>
<dbReference type="RefSeq" id="WP_043463641.1">
    <property type="nucleotide sequence ID" value="NZ_CP134822.1"/>
</dbReference>
<feature type="transmembrane region" description="Helical" evidence="5">
    <location>
        <begin position="25"/>
        <end position="48"/>
    </location>
</feature>
<name>A0A420UVB7_9ACTN</name>
<dbReference type="Pfam" id="PF13564">
    <property type="entry name" value="DoxX_2"/>
    <property type="match status" value="1"/>
</dbReference>
<keyword evidence="4 5" id="KW-0472">Membrane</keyword>
<proteinExistence type="predicted"/>
<organism evidence="6 7">
    <name type="scientific">Streptomyces xinghaiensis</name>
    <dbReference type="NCBI Taxonomy" id="1038928"/>
    <lineage>
        <taxon>Bacteria</taxon>
        <taxon>Bacillati</taxon>
        <taxon>Actinomycetota</taxon>
        <taxon>Actinomycetes</taxon>
        <taxon>Kitasatosporales</taxon>
        <taxon>Streptomycetaceae</taxon>
        <taxon>Streptomyces</taxon>
    </lineage>
</organism>
<evidence type="ECO:0000256" key="1">
    <source>
        <dbReference type="ARBA" id="ARBA00004141"/>
    </source>
</evidence>
<dbReference type="Proteomes" id="UP000028058">
    <property type="component" value="Unassembled WGS sequence"/>
</dbReference>
<evidence type="ECO:0000256" key="2">
    <source>
        <dbReference type="ARBA" id="ARBA00022692"/>
    </source>
</evidence>
<gene>
    <name evidence="6" type="ORF">SFRA_029430</name>
</gene>
<dbReference type="GO" id="GO:0016020">
    <property type="term" value="C:membrane"/>
    <property type="evidence" value="ECO:0007669"/>
    <property type="project" value="UniProtKB-SubCell"/>
</dbReference>
<feature type="transmembrane region" description="Helical" evidence="5">
    <location>
        <begin position="93"/>
        <end position="111"/>
    </location>
</feature>
<dbReference type="OrthoDB" id="3576439at2"/>
<keyword evidence="2 5" id="KW-0812">Transmembrane</keyword>
<evidence type="ECO:0000256" key="3">
    <source>
        <dbReference type="ARBA" id="ARBA00022989"/>
    </source>
</evidence>
<comment type="caution">
    <text evidence="6">The sequence shown here is derived from an EMBL/GenBank/DDBJ whole genome shotgun (WGS) entry which is preliminary data.</text>
</comment>
<protein>
    <submittedName>
        <fullName evidence="6">DoxX family protein</fullName>
    </submittedName>
</protein>
<evidence type="ECO:0000313" key="6">
    <source>
        <dbReference type="EMBL" id="RKM91236.1"/>
    </source>
</evidence>
<dbReference type="InterPro" id="IPR032808">
    <property type="entry name" value="DoxX"/>
</dbReference>
<dbReference type="AlphaFoldDB" id="A0A420UVB7"/>
<evidence type="ECO:0000256" key="4">
    <source>
        <dbReference type="ARBA" id="ARBA00023136"/>
    </source>
</evidence>
<accession>A0A420UVB7</accession>
<reference evidence="6 7" key="1">
    <citation type="journal article" date="2014" name="Genome Announc.">
        <title>Draft Genome Sequence of Streptomyces fradiae ATCC 19609, a Strain Highly Sensitive to Antibiotics.</title>
        <authorList>
            <person name="Bekker O.B."/>
            <person name="Klimina K.M."/>
            <person name="Vatlin A.A."/>
            <person name="Zakharevich N.V."/>
            <person name="Kasianov A.S."/>
            <person name="Danilenko V.N."/>
        </authorList>
    </citation>
    <scope>NUCLEOTIDE SEQUENCE [LARGE SCALE GENOMIC DNA]</scope>
    <source>
        <strain evidence="6 7">ATCC 19609</strain>
    </source>
</reference>